<keyword evidence="1" id="KW-0472">Membrane</keyword>
<feature type="transmembrane region" description="Helical" evidence="1">
    <location>
        <begin position="16"/>
        <end position="35"/>
    </location>
</feature>
<protein>
    <submittedName>
        <fullName evidence="2">Uncharacterized protein</fullName>
    </submittedName>
</protein>
<name>A0A4Y2AE51_ARAVE</name>
<dbReference type="Proteomes" id="UP000499080">
    <property type="component" value="Unassembled WGS sequence"/>
</dbReference>
<comment type="caution">
    <text evidence="2">The sequence shown here is derived from an EMBL/GenBank/DDBJ whole genome shotgun (WGS) entry which is preliminary data.</text>
</comment>
<evidence type="ECO:0000313" key="3">
    <source>
        <dbReference type="Proteomes" id="UP000499080"/>
    </source>
</evidence>
<reference evidence="2 3" key="1">
    <citation type="journal article" date="2019" name="Sci. Rep.">
        <title>Orb-weaving spider Araneus ventricosus genome elucidates the spidroin gene catalogue.</title>
        <authorList>
            <person name="Kono N."/>
            <person name="Nakamura H."/>
            <person name="Ohtoshi R."/>
            <person name="Moran D.A.P."/>
            <person name="Shinohara A."/>
            <person name="Yoshida Y."/>
            <person name="Fujiwara M."/>
            <person name="Mori M."/>
            <person name="Tomita M."/>
            <person name="Arakawa K."/>
        </authorList>
    </citation>
    <scope>NUCLEOTIDE SEQUENCE [LARGE SCALE GENOMIC DNA]</scope>
</reference>
<keyword evidence="1" id="KW-0812">Transmembrane</keyword>
<gene>
    <name evidence="2" type="ORF">AVEN_143423_1</name>
</gene>
<proteinExistence type="predicted"/>
<organism evidence="2 3">
    <name type="scientific">Araneus ventricosus</name>
    <name type="common">Orbweaver spider</name>
    <name type="synonym">Epeira ventricosa</name>
    <dbReference type="NCBI Taxonomy" id="182803"/>
    <lineage>
        <taxon>Eukaryota</taxon>
        <taxon>Metazoa</taxon>
        <taxon>Ecdysozoa</taxon>
        <taxon>Arthropoda</taxon>
        <taxon>Chelicerata</taxon>
        <taxon>Arachnida</taxon>
        <taxon>Araneae</taxon>
        <taxon>Araneomorphae</taxon>
        <taxon>Entelegynae</taxon>
        <taxon>Araneoidea</taxon>
        <taxon>Araneidae</taxon>
        <taxon>Araneus</taxon>
    </lineage>
</organism>
<keyword evidence="3" id="KW-1185">Reference proteome</keyword>
<sequence>MWMIWGQEPERSRTFFVSRLAVLPIGIAISCVLLTDPDFGPDLAGVYVELLKPFLIFPAECSQVSKWGIALNNSRLVTLLSLLILRETNHARSMDLGGYQCPNPSSYHKAEILPLGDLETSPKVC</sequence>
<evidence type="ECO:0000313" key="2">
    <source>
        <dbReference type="EMBL" id="GBL78141.1"/>
    </source>
</evidence>
<evidence type="ECO:0000256" key="1">
    <source>
        <dbReference type="SAM" id="Phobius"/>
    </source>
</evidence>
<dbReference type="EMBL" id="BGPR01000014">
    <property type="protein sequence ID" value="GBL78141.1"/>
    <property type="molecule type" value="Genomic_DNA"/>
</dbReference>
<dbReference type="AlphaFoldDB" id="A0A4Y2AE51"/>
<keyword evidence="1" id="KW-1133">Transmembrane helix</keyword>
<accession>A0A4Y2AE51</accession>